<dbReference type="PRINTS" id="PR00081">
    <property type="entry name" value="GDHRDH"/>
</dbReference>
<comment type="similarity">
    <text evidence="1 3">Belongs to the short-chain dehydrogenases/reductases (SDR) family.</text>
</comment>
<reference evidence="4 5" key="1">
    <citation type="journal article" date="2016" name="Genome Announc.">
        <title>Complete Genome and Plasmid Sequences for Rhodococcus fascians D188 and Draft Sequences for Rhodococcus Isolates PBTS 1 and PBTS 2.</title>
        <authorList>
            <person name="Stamler R.A."/>
            <person name="Vereecke D."/>
            <person name="Zhang Y."/>
            <person name="Schilkey F."/>
            <person name="Devitt N."/>
            <person name="Randall J.J."/>
        </authorList>
    </citation>
    <scope>NUCLEOTIDE SEQUENCE [LARGE SCALE GENOMIC DNA]</scope>
    <source>
        <strain evidence="4 5">PBTS2</strain>
    </source>
</reference>
<organism evidence="4 5">
    <name type="scientific">Rhodococcoides fascians</name>
    <name type="common">Rhodococcus fascians</name>
    <dbReference type="NCBI Taxonomy" id="1828"/>
    <lineage>
        <taxon>Bacteria</taxon>
        <taxon>Bacillati</taxon>
        <taxon>Actinomycetota</taxon>
        <taxon>Actinomycetes</taxon>
        <taxon>Mycobacteriales</taxon>
        <taxon>Nocardiaceae</taxon>
        <taxon>Rhodococcoides</taxon>
    </lineage>
</organism>
<dbReference type="OrthoDB" id="158573at2"/>
<dbReference type="PRINTS" id="PR00080">
    <property type="entry name" value="SDRFAMILY"/>
</dbReference>
<evidence type="ECO:0000313" key="5">
    <source>
        <dbReference type="Proteomes" id="UP000076038"/>
    </source>
</evidence>
<evidence type="ECO:0000256" key="1">
    <source>
        <dbReference type="ARBA" id="ARBA00006484"/>
    </source>
</evidence>
<dbReference type="Proteomes" id="UP000076038">
    <property type="component" value="Chromosome"/>
</dbReference>
<dbReference type="GO" id="GO:0016491">
    <property type="term" value="F:oxidoreductase activity"/>
    <property type="evidence" value="ECO:0007669"/>
    <property type="project" value="UniProtKB-KW"/>
</dbReference>
<proteinExistence type="inferred from homology"/>
<dbReference type="GO" id="GO:0016020">
    <property type="term" value="C:membrane"/>
    <property type="evidence" value="ECO:0007669"/>
    <property type="project" value="TreeGrafter"/>
</dbReference>
<dbReference type="PANTHER" id="PTHR44196">
    <property type="entry name" value="DEHYDROGENASE/REDUCTASE SDR FAMILY MEMBER 7B"/>
    <property type="match status" value="1"/>
</dbReference>
<evidence type="ECO:0000256" key="2">
    <source>
        <dbReference type="ARBA" id="ARBA00023002"/>
    </source>
</evidence>
<dbReference type="SUPFAM" id="SSF51735">
    <property type="entry name" value="NAD(P)-binding Rossmann-fold domains"/>
    <property type="match status" value="1"/>
</dbReference>
<dbReference type="InterPro" id="IPR020904">
    <property type="entry name" value="Sc_DH/Rdtase_CS"/>
</dbReference>
<dbReference type="KEGG" id="rhs:A3Q41_00243"/>
<dbReference type="CDD" id="cd05233">
    <property type="entry name" value="SDR_c"/>
    <property type="match status" value="1"/>
</dbReference>
<dbReference type="PANTHER" id="PTHR44196:SF1">
    <property type="entry name" value="DEHYDROGENASE_REDUCTASE SDR FAMILY MEMBER 7B"/>
    <property type="match status" value="1"/>
</dbReference>
<dbReference type="PATRIC" id="fig|1653479.3.peg.242"/>
<protein>
    <submittedName>
        <fullName evidence="4">Cyclic-di-GMP-binding biofilm dispersal mediator protein</fullName>
    </submittedName>
</protein>
<dbReference type="Pfam" id="PF00106">
    <property type="entry name" value="adh_short"/>
    <property type="match status" value="1"/>
</dbReference>
<evidence type="ECO:0000256" key="3">
    <source>
        <dbReference type="RuleBase" id="RU000363"/>
    </source>
</evidence>
<dbReference type="EMBL" id="CP015220">
    <property type="protein sequence ID" value="AMY21567.1"/>
    <property type="molecule type" value="Genomic_DNA"/>
</dbReference>
<accession>A0A143QGQ5</accession>
<gene>
    <name evidence="4" type="primary">bdcA</name>
    <name evidence="4" type="ORF">A3Q41_00243</name>
</gene>
<dbReference type="RefSeq" id="WP_048315954.1">
    <property type="nucleotide sequence ID" value="NZ_CP015220.1"/>
</dbReference>
<keyword evidence="5" id="KW-1185">Reference proteome</keyword>
<keyword evidence="2" id="KW-0560">Oxidoreductase</keyword>
<dbReference type="AlphaFoldDB" id="A0A143QGQ5"/>
<dbReference type="PROSITE" id="PS00061">
    <property type="entry name" value="ADH_SHORT"/>
    <property type="match status" value="1"/>
</dbReference>
<dbReference type="Gene3D" id="3.40.50.720">
    <property type="entry name" value="NAD(P)-binding Rossmann-like Domain"/>
    <property type="match status" value="1"/>
</dbReference>
<sequence length="220" mass="22717">MTDLNGARILVFGASGGLGGPIVEQLAQAGARLTISGRSLESAEHHAVNADLTLPDSARSVVAEAVEHHGGLDGIVIAAGVVAFGSVAEVDDDTVDELLLLNYLAPLRIMREGLTTLDQGGFVLNISAVVADKPMPNMGAYSASKAAASALLKSVRTEARKSKIRIVDVRPPHTETGLAMRPIAGQAPKLPQGLTPEAVAARIVAAIVDDETDVGADRFS</sequence>
<dbReference type="InterPro" id="IPR036291">
    <property type="entry name" value="NAD(P)-bd_dom_sf"/>
</dbReference>
<dbReference type="InterPro" id="IPR002347">
    <property type="entry name" value="SDR_fam"/>
</dbReference>
<evidence type="ECO:0000313" key="4">
    <source>
        <dbReference type="EMBL" id="AMY21567.1"/>
    </source>
</evidence>
<reference evidence="5" key="2">
    <citation type="submission" date="2016-04" db="EMBL/GenBank/DDBJ databases">
        <title>Complete Genome and Plasmid Sequences for Rhodococcus fascians D188 and Draft Sequences for Rhodococcus spp. Isolates PBTS 1 and PBTS 2.</title>
        <authorList>
            <person name="Stamer R."/>
            <person name="Vereecke D."/>
            <person name="Zhang Y."/>
            <person name="Schilkey F."/>
            <person name="Devitt N."/>
            <person name="Randall J."/>
        </authorList>
    </citation>
    <scope>NUCLEOTIDE SEQUENCE [LARGE SCALE GENOMIC DNA]</scope>
    <source>
        <strain evidence="5">PBTS2</strain>
    </source>
</reference>
<name>A0A143QGQ5_RHOFA</name>